<sequence length="186" mass="21150">MHSDNGAPMKSSTLPAKLYDLGITPSRGRPRVSNDNPYSEPLFRTLKYCPQWPESGFADLDTARIWVRDFIAWYNHEHRHSRIRFVTPAQRHRGEGHALLAKRHGLYEAAKARNPAVLGAFIWRPTIDYEDLVSRDKASLDIFWLRDESLEDAENLPALALILQEIMEDLEGALAQLREMAGDLGG</sequence>
<proteinExistence type="predicted"/>
<dbReference type="KEGG" id="afr:AFE_0689"/>
<dbReference type="EMBL" id="CP001219">
    <property type="protein sequence ID" value="ACK78506.1"/>
    <property type="molecule type" value="Genomic_DNA"/>
</dbReference>
<evidence type="ECO:0000313" key="3">
    <source>
        <dbReference type="Proteomes" id="UP000001362"/>
    </source>
</evidence>
<dbReference type="InterPro" id="IPR012337">
    <property type="entry name" value="RNaseH-like_sf"/>
</dbReference>
<dbReference type="PaxDb" id="243159-AFE_0689"/>
<keyword evidence="3" id="KW-1185">Reference proteome</keyword>
<name>B7J5Y5_ACIF2</name>
<feature type="domain" description="Integrase catalytic" evidence="1">
    <location>
        <begin position="1"/>
        <end position="96"/>
    </location>
</feature>
<accession>B7J5Y5</accession>
<organism evidence="2 3">
    <name type="scientific">Acidithiobacillus ferrooxidans (strain ATCC 23270 / DSM 14882 / CIP 104768 / NCIMB 8455)</name>
    <name type="common">Ferrobacillus ferrooxidans (strain ATCC 23270)</name>
    <dbReference type="NCBI Taxonomy" id="243159"/>
    <lineage>
        <taxon>Bacteria</taxon>
        <taxon>Pseudomonadati</taxon>
        <taxon>Pseudomonadota</taxon>
        <taxon>Acidithiobacillia</taxon>
        <taxon>Acidithiobacillales</taxon>
        <taxon>Acidithiobacillaceae</taxon>
        <taxon>Acidithiobacillus</taxon>
    </lineage>
</organism>
<dbReference type="SUPFAM" id="SSF53098">
    <property type="entry name" value="Ribonuclease H-like"/>
    <property type="match status" value="1"/>
</dbReference>
<dbReference type="InterPro" id="IPR036397">
    <property type="entry name" value="RNaseH_sf"/>
</dbReference>
<dbReference type="Gene3D" id="3.30.420.10">
    <property type="entry name" value="Ribonuclease H-like superfamily/Ribonuclease H"/>
    <property type="match status" value="1"/>
</dbReference>
<protein>
    <submittedName>
        <fullName evidence="2">Transposase, degenerate</fullName>
    </submittedName>
</protein>
<dbReference type="Pfam" id="PF13683">
    <property type="entry name" value="rve_3"/>
    <property type="match status" value="1"/>
</dbReference>
<evidence type="ECO:0000313" key="2">
    <source>
        <dbReference type="EMBL" id="ACK78506.1"/>
    </source>
</evidence>
<dbReference type="InterPro" id="IPR001584">
    <property type="entry name" value="Integrase_cat-core"/>
</dbReference>
<dbReference type="HOGENOM" id="CLU_1507507_0_0_6"/>
<reference evidence="2 3" key="1">
    <citation type="journal article" date="2008" name="BMC Genomics">
        <title>Acidithiobacillus ferrooxidans metabolism: from genome sequence to industrial applications.</title>
        <authorList>
            <person name="Valdes J."/>
            <person name="Pedroso I."/>
            <person name="Quatrini R."/>
            <person name="Dodson R.J."/>
            <person name="Tettelin H."/>
            <person name="Blake R.II."/>
            <person name="Eisen J.A."/>
            <person name="Holmes D.S."/>
        </authorList>
    </citation>
    <scope>NUCLEOTIDE SEQUENCE [LARGE SCALE GENOMIC DNA]</scope>
    <source>
        <strain evidence="3">ATCC 23270 / DSM 14882 / CIP 104768 / NCIMB 8455</strain>
    </source>
</reference>
<dbReference type="PROSITE" id="PS50994">
    <property type="entry name" value="INTEGRASE"/>
    <property type="match status" value="1"/>
</dbReference>
<gene>
    <name evidence="2" type="ordered locus">AFE_0689</name>
</gene>
<dbReference type="Proteomes" id="UP000001362">
    <property type="component" value="Chromosome"/>
</dbReference>
<dbReference type="eggNOG" id="COG2801">
    <property type="taxonomic scope" value="Bacteria"/>
</dbReference>
<dbReference type="AlphaFoldDB" id="B7J5Y5"/>
<evidence type="ECO:0000259" key="1">
    <source>
        <dbReference type="PROSITE" id="PS50994"/>
    </source>
</evidence>
<dbReference type="GO" id="GO:0003676">
    <property type="term" value="F:nucleic acid binding"/>
    <property type="evidence" value="ECO:0007669"/>
    <property type="project" value="InterPro"/>
</dbReference>
<dbReference type="STRING" id="243159.AFE_0689"/>
<dbReference type="GO" id="GO:0015074">
    <property type="term" value="P:DNA integration"/>
    <property type="evidence" value="ECO:0007669"/>
    <property type="project" value="InterPro"/>
</dbReference>